<keyword evidence="2" id="KW-1185">Reference proteome</keyword>
<accession>A0AAV7PU83</accession>
<dbReference type="EMBL" id="JANPWB010000011">
    <property type="protein sequence ID" value="KAJ1130525.1"/>
    <property type="molecule type" value="Genomic_DNA"/>
</dbReference>
<name>A0AAV7PU83_PLEWA</name>
<comment type="caution">
    <text evidence="1">The sequence shown here is derived from an EMBL/GenBank/DDBJ whole genome shotgun (WGS) entry which is preliminary data.</text>
</comment>
<proteinExistence type="predicted"/>
<organism evidence="1 2">
    <name type="scientific">Pleurodeles waltl</name>
    <name type="common">Iberian ribbed newt</name>
    <dbReference type="NCBI Taxonomy" id="8319"/>
    <lineage>
        <taxon>Eukaryota</taxon>
        <taxon>Metazoa</taxon>
        <taxon>Chordata</taxon>
        <taxon>Craniata</taxon>
        <taxon>Vertebrata</taxon>
        <taxon>Euteleostomi</taxon>
        <taxon>Amphibia</taxon>
        <taxon>Batrachia</taxon>
        <taxon>Caudata</taxon>
        <taxon>Salamandroidea</taxon>
        <taxon>Salamandridae</taxon>
        <taxon>Pleurodelinae</taxon>
        <taxon>Pleurodeles</taxon>
    </lineage>
</organism>
<evidence type="ECO:0008006" key="3">
    <source>
        <dbReference type="Google" id="ProtNLM"/>
    </source>
</evidence>
<dbReference type="Proteomes" id="UP001066276">
    <property type="component" value="Chromosome 7"/>
</dbReference>
<reference evidence="1" key="1">
    <citation type="journal article" date="2022" name="bioRxiv">
        <title>Sequencing and chromosome-scale assembly of the giantPleurodeles waltlgenome.</title>
        <authorList>
            <person name="Brown T."/>
            <person name="Elewa A."/>
            <person name="Iarovenko S."/>
            <person name="Subramanian E."/>
            <person name="Araus A.J."/>
            <person name="Petzold A."/>
            <person name="Susuki M."/>
            <person name="Suzuki K.-i.T."/>
            <person name="Hayashi T."/>
            <person name="Toyoda A."/>
            <person name="Oliveira C."/>
            <person name="Osipova E."/>
            <person name="Leigh N.D."/>
            <person name="Simon A."/>
            <person name="Yun M.H."/>
        </authorList>
    </citation>
    <scope>NUCLEOTIDE SEQUENCE</scope>
    <source>
        <strain evidence="1">20211129_DDA</strain>
        <tissue evidence="1">Liver</tissue>
    </source>
</reference>
<gene>
    <name evidence="1" type="ORF">NDU88_008876</name>
</gene>
<evidence type="ECO:0000313" key="1">
    <source>
        <dbReference type="EMBL" id="KAJ1130525.1"/>
    </source>
</evidence>
<protein>
    <recommendedName>
        <fullName evidence="3">Secreted protein</fullName>
    </recommendedName>
</protein>
<sequence>MSAMRPVGAVLMSSVRSGRSRAPVLFVALRLFTKDRGLSLFFSDLLLKKSRLLLLPSCLGSLKRLVPVRQCSSL</sequence>
<dbReference type="AlphaFoldDB" id="A0AAV7PU83"/>
<evidence type="ECO:0000313" key="2">
    <source>
        <dbReference type="Proteomes" id="UP001066276"/>
    </source>
</evidence>